<dbReference type="InterPro" id="IPR013783">
    <property type="entry name" value="Ig-like_fold"/>
</dbReference>
<accession>A0A1I3WXU2</accession>
<dbReference type="Proteomes" id="UP000199589">
    <property type="component" value="Unassembled WGS sequence"/>
</dbReference>
<sequence length="99" mass="10838">MAEGLAPGKYSIQETAAPEGYLLNTLPIEFEIVFSENGAVQTVDAGEAINYQGSVRISKSDSRNNGLQGAVFEIRNIDALVLHETYYVSCNTSDFLYLK</sequence>
<reference evidence="3" key="1">
    <citation type="submission" date="2016-10" db="EMBL/GenBank/DDBJ databases">
        <authorList>
            <person name="Varghese N."/>
            <person name="Submissions S."/>
        </authorList>
    </citation>
    <scope>NUCLEOTIDE SEQUENCE [LARGE SCALE GENOMIC DNA]</scope>
    <source>
        <strain evidence="3">DSM 16108</strain>
    </source>
</reference>
<feature type="domain" description="SpaA-like prealbumin fold" evidence="1">
    <location>
        <begin position="3"/>
        <end position="44"/>
    </location>
</feature>
<dbReference type="AlphaFoldDB" id="A0A1I3WXU2"/>
<dbReference type="OrthoDB" id="2158979at2"/>
<protein>
    <submittedName>
        <fullName evidence="2">Cna protein B-type domain-containing protein</fullName>
    </submittedName>
</protein>
<keyword evidence="3" id="KW-1185">Reference proteome</keyword>
<evidence type="ECO:0000313" key="3">
    <source>
        <dbReference type="Proteomes" id="UP000199589"/>
    </source>
</evidence>
<dbReference type="InterPro" id="IPR041033">
    <property type="entry name" value="SpaA_PFL_dom_1"/>
</dbReference>
<evidence type="ECO:0000313" key="2">
    <source>
        <dbReference type="EMBL" id="SFK11436.1"/>
    </source>
</evidence>
<organism evidence="2 3">
    <name type="scientific">Marinilactibacillus piezotolerans</name>
    <dbReference type="NCBI Taxonomy" id="258723"/>
    <lineage>
        <taxon>Bacteria</taxon>
        <taxon>Bacillati</taxon>
        <taxon>Bacillota</taxon>
        <taxon>Bacilli</taxon>
        <taxon>Lactobacillales</taxon>
        <taxon>Carnobacteriaceae</taxon>
        <taxon>Marinilactibacillus</taxon>
    </lineage>
</organism>
<evidence type="ECO:0000259" key="1">
    <source>
        <dbReference type="Pfam" id="PF17802"/>
    </source>
</evidence>
<gene>
    <name evidence="2" type="ORF">SAMN04488569_101046</name>
</gene>
<dbReference type="Gene3D" id="2.60.40.10">
    <property type="entry name" value="Immunoglobulins"/>
    <property type="match status" value="1"/>
</dbReference>
<dbReference type="Pfam" id="PF17802">
    <property type="entry name" value="SpaA"/>
    <property type="match status" value="1"/>
</dbReference>
<name>A0A1I3WXU2_9LACT</name>
<proteinExistence type="predicted"/>
<dbReference type="EMBL" id="FOSJ01000010">
    <property type="protein sequence ID" value="SFK11436.1"/>
    <property type="molecule type" value="Genomic_DNA"/>
</dbReference>